<dbReference type="InterPro" id="IPR004358">
    <property type="entry name" value="Sig_transdc_His_kin-like_C"/>
</dbReference>
<dbReference type="STRING" id="684065.SAMN05421738_105119"/>
<dbReference type="EMBL" id="FOUZ01000005">
    <property type="protein sequence ID" value="SFN00085.1"/>
    <property type="molecule type" value="Genomic_DNA"/>
</dbReference>
<dbReference type="Proteomes" id="UP000199149">
    <property type="component" value="Unassembled WGS sequence"/>
</dbReference>
<evidence type="ECO:0000313" key="9">
    <source>
        <dbReference type="Proteomes" id="UP000199149"/>
    </source>
</evidence>
<dbReference type="RefSeq" id="WP_092907519.1">
    <property type="nucleotide sequence ID" value="NZ_FOUZ01000005.1"/>
</dbReference>
<dbReference type="EC" id="2.7.13.3" evidence="2"/>
<dbReference type="InterPro" id="IPR005467">
    <property type="entry name" value="His_kinase_dom"/>
</dbReference>
<keyword evidence="5 8" id="KW-0418">Kinase</keyword>
<evidence type="ECO:0000259" key="7">
    <source>
        <dbReference type="PROSITE" id="PS50109"/>
    </source>
</evidence>
<name>A0A1I4VG04_9FLAO</name>
<dbReference type="Pfam" id="PF00512">
    <property type="entry name" value="HisKA"/>
    <property type="match status" value="1"/>
</dbReference>
<dbReference type="PRINTS" id="PR00344">
    <property type="entry name" value="BCTRLSENSOR"/>
</dbReference>
<evidence type="ECO:0000256" key="2">
    <source>
        <dbReference type="ARBA" id="ARBA00012438"/>
    </source>
</evidence>
<dbReference type="CDD" id="cd00082">
    <property type="entry name" value="HisKA"/>
    <property type="match status" value="1"/>
</dbReference>
<evidence type="ECO:0000256" key="4">
    <source>
        <dbReference type="ARBA" id="ARBA00022679"/>
    </source>
</evidence>
<dbReference type="PANTHER" id="PTHR43547:SF2">
    <property type="entry name" value="HYBRID SIGNAL TRANSDUCTION HISTIDINE KINASE C"/>
    <property type="match status" value="1"/>
</dbReference>
<evidence type="ECO:0000256" key="6">
    <source>
        <dbReference type="SAM" id="Phobius"/>
    </source>
</evidence>
<dbReference type="OrthoDB" id="1933776at2"/>
<dbReference type="SUPFAM" id="SSF47384">
    <property type="entry name" value="Homodimeric domain of signal transducing histidine kinase"/>
    <property type="match status" value="1"/>
</dbReference>
<keyword evidence="6" id="KW-0472">Membrane</keyword>
<dbReference type="PANTHER" id="PTHR43547">
    <property type="entry name" value="TWO-COMPONENT HISTIDINE KINASE"/>
    <property type="match status" value="1"/>
</dbReference>
<dbReference type="InterPro" id="IPR003661">
    <property type="entry name" value="HisK_dim/P_dom"/>
</dbReference>
<accession>A0A1I4VG04</accession>
<dbReference type="CDD" id="cd00075">
    <property type="entry name" value="HATPase"/>
    <property type="match status" value="1"/>
</dbReference>
<dbReference type="Gene3D" id="1.10.287.130">
    <property type="match status" value="1"/>
</dbReference>
<evidence type="ECO:0000313" key="8">
    <source>
        <dbReference type="EMBL" id="SFN00085.1"/>
    </source>
</evidence>
<keyword evidence="4" id="KW-0808">Transferase</keyword>
<organism evidence="8 9">
    <name type="scientific">Algoriella xinjiangensis</name>
    <dbReference type="NCBI Taxonomy" id="684065"/>
    <lineage>
        <taxon>Bacteria</taxon>
        <taxon>Pseudomonadati</taxon>
        <taxon>Bacteroidota</taxon>
        <taxon>Flavobacteriia</taxon>
        <taxon>Flavobacteriales</taxon>
        <taxon>Weeksellaceae</taxon>
        <taxon>Algoriella</taxon>
    </lineage>
</organism>
<protein>
    <recommendedName>
        <fullName evidence="2">histidine kinase</fullName>
        <ecNumber evidence="2">2.7.13.3</ecNumber>
    </recommendedName>
</protein>
<evidence type="ECO:0000256" key="1">
    <source>
        <dbReference type="ARBA" id="ARBA00000085"/>
    </source>
</evidence>
<keyword evidence="3" id="KW-0597">Phosphoprotein</keyword>
<dbReference type="SMART" id="SM00388">
    <property type="entry name" value="HisKA"/>
    <property type="match status" value="1"/>
</dbReference>
<keyword evidence="6" id="KW-0812">Transmembrane</keyword>
<gene>
    <name evidence="8" type="ORF">SAMN05421738_105119</name>
</gene>
<feature type="transmembrane region" description="Helical" evidence="6">
    <location>
        <begin position="7"/>
        <end position="28"/>
    </location>
</feature>
<dbReference type="Gene3D" id="3.30.565.10">
    <property type="entry name" value="Histidine kinase-like ATPase, C-terminal domain"/>
    <property type="match status" value="1"/>
</dbReference>
<dbReference type="PROSITE" id="PS50109">
    <property type="entry name" value="HIS_KIN"/>
    <property type="match status" value="1"/>
</dbReference>
<sequence length="517" mass="59303">MRKGFYKILIVVMSIALIGLIIIQFYWLNLTLKTGTDNFSNGVYQAMNFTTEKVNKNELEKYYKKFSNIKTDLTSNKDKPQVVTNHVIKDSLGTTYAYVTRYVVEKSMLPVSGEYNDSLTRANIYSQERVFKINKDSTSKGIPNLNLNLEQSLQDGTFTLESAARWDAGTTPIDKRVSYKMLDSIFKVELKNRGILQADPQLAVLTKDSAITVVKSKDFDPNKVEFMVPLFLDRNDHVQYYLAANFKNRKLAIIAPTVPVISLTFILTMIIITVFSLSIYYMQIQRKSSEIKTDFINNMTHEFKTPIATINIASDALRNEKIYNDPEKVKYYADLIKQENKRMNAHVEMVLRMSKLDRNQMDMNFQEVNLNGVVQKSVEPIRFIVEERNGTIFEEYNAEHSFVKGDPFHLENIVINVLDNARKYSPNTPDIKVKTYNKENNFIIEITDKGMGMSPNVLKKIFEQFYREETGNVHNVKGHGLGLAYVKKIVQLHGGQVWAESTPGKGSTFFIKIPLKS</sequence>
<comment type="catalytic activity">
    <reaction evidence="1">
        <text>ATP + protein L-histidine = ADP + protein N-phospho-L-histidine.</text>
        <dbReference type="EC" id="2.7.13.3"/>
    </reaction>
</comment>
<dbReference type="SUPFAM" id="SSF55874">
    <property type="entry name" value="ATPase domain of HSP90 chaperone/DNA topoisomerase II/histidine kinase"/>
    <property type="match status" value="1"/>
</dbReference>
<dbReference type="Pfam" id="PF02518">
    <property type="entry name" value="HATPase_c"/>
    <property type="match status" value="1"/>
</dbReference>
<evidence type="ECO:0000256" key="5">
    <source>
        <dbReference type="ARBA" id="ARBA00022777"/>
    </source>
</evidence>
<dbReference type="InterPro" id="IPR003594">
    <property type="entry name" value="HATPase_dom"/>
</dbReference>
<dbReference type="InterPro" id="IPR036890">
    <property type="entry name" value="HATPase_C_sf"/>
</dbReference>
<dbReference type="SMART" id="SM00387">
    <property type="entry name" value="HATPase_c"/>
    <property type="match status" value="1"/>
</dbReference>
<feature type="domain" description="Histidine kinase" evidence="7">
    <location>
        <begin position="298"/>
        <end position="517"/>
    </location>
</feature>
<feature type="transmembrane region" description="Helical" evidence="6">
    <location>
        <begin position="260"/>
        <end position="282"/>
    </location>
</feature>
<proteinExistence type="predicted"/>
<keyword evidence="6" id="KW-1133">Transmembrane helix</keyword>
<reference evidence="9" key="1">
    <citation type="submission" date="2016-10" db="EMBL/GenBank/DDBJ databases">
        <authorList>
            <person name="Varghese N."/>
            <person name="Submissions S."/>
        </authorList>
    </citation>
    <scope>NUCLEOTIDE SEQUENCE [LARGE SCALE GENOMIC DNA]</scope>
    <source>
        <strain evidence="9">XJ109</strain>
    </source>
</reference>
<dbReference type="FunFam" id="3.30.565.10:FF:000006">
    <property type="entry name" value="Sensor histidine kinase WalK"/>
    <property type="match status" value="1"/>
</dbReference>
<dbReference type="InterPro" id="IPR036097">
    <property type="entry name" value="HisK_dim/P_sf"/>
</dbReference>
<dbReference type="AlphaFoldDB" id="A0A1I4VG04"/>
<keyword evidence="9" id="KW-1185">Reference proteome</keyword>
<evidence type="ECO:0000256" key="3">
    <source>
        <dbReference type="ARBA" id="ARBA00022553"/>
    </source>
</evidence>
<dbReference type="GO" id="GO:0000155">
    <property type="term" value="F:phosphorelay sensor kinase activity"/>
    <property type="evidence" value="ECO:0007669"/>
    <property type="project" value="InterPro"/>
</dbReference>